<name>A0A3N4KQW6_9PEZI</name>
<accession>A0A3N4KQW6</accession>
<dbReference type="PANTHER" id="PTHR37015">
    <property type="entry name" value="REVERSE TRANSCRIPTASE DOMAIN-CONTAINING PROTEIN"/>
    <property type="match status" value="1"/>
</dbReference>
<organism evidence="1 2">
    <name type="scientific">Morchella conica CCBAS932</name>
    <dbReference type="NCBI Taxonomy" id="1392247"/>
    <lineage>
        <taxon>Eukaryota</taxon>
        <taxon>Fungi</taxon>
        <taxon>Dikarya</taxon>
        <taxon>Ascomycota</taxon>
        <taxon>Pezizomycotina</taxon>
        <taxon>Pezizomycetes</taxon>
        <taxon>Pezizales</taxon>
        <taxon>Morchellaceae</taxon>
        <taxon>Morchella</taxon>
    </lineage>
</organism>
<dbReference type="EMBL" id="ML119140">
    <property type="protein sequence ID" value="RPB10771.1"/>
    <property type="molecule type" value="Genomic_DNA"/>
</dbReference>
<gene>
    <name evidence="1" type="ORF">P167DRAFT_606926</name>
</gene>
<dbReference type="AlphaFoldDB" id="A0A3N4KQW6"/>
<evidence type="ECO:0000313" key="1">
    <source>
        <dbReference type="EMBL" id="RPB10771.1"/>
    </source>
</evidence>
<dbReference type="STRING" id="1392247.A0A3N4KQW6"/>
<dbReference type="Proteomes" id="UP000277580">
    <property type="component" value="Unassembled WGS sequence"/>
</dbReference>
<reference evidence="1 2" key="1">
    <citation type="journal article" date="2018" name="Nat. Ecol. Evol.">
        <title>Pezizomycetes genomes reveal the molecular basis of ectomycorrhizal truffle lifestyle.</title>
        <authorList>
            <person name="Murat C."/>
            <person name="Payen T."/>
            <person name="Noel B."/>
            <person name="Kuo A."/>
            <person name="Morin E."/>
            <person name="Chen J."/>
            <person name="Kohler A."/>
            <person name="Krizsan K."/>
            <person name="Balestrini R."/>
            <person name="Da Silva C."/>
            <person name="Montanini B."/>
            <person name="Hainaut M."/>
            <person name="Levati E."/>
            <person name="Barry K.W."/>
            <person name="Belfiori B."/>
            <person name="Cichocki N."/>
            <person name="Clum A."/>
            <person name="Dockter R.B."/>
            <person name="Fauchery L."/>
            <person name="Guy J."/>
            <person name="Iotti M."/>
            <person name="Le Tacon F."/>
            <person name="Lindquist E.A."/>
            <person name="Lipzen A."/>
            <person name="Malagnac F."/>
            <person name="Mello A."/>
            <person name="Molinier V."/>
            <person name="Miyauchi S."/>
            <person name="Poulain J."/>
            <person name="Riccioni C."/>
            <person name="Rubini A."/>
            <person name="Sitrit Y."/>
            <person name="Splivallo R."/>
            <person name="Traeger S."/>
            <person name="Wang M."/>
            <person name="Zifcakova L."/>
            <person name="Wipf D."/>
            <person name="Zambonelli A."/>
            <person name="Paolocci F."/>
            <person name="Nowrousian M."/>
            <person name="Ottonello S."/>
            <person name="Baldrian P."/>
            <person name="Spatafora J.W."/>
            <person name="Henrissat B."/>
            <person name="Nagy L.G."/>
            <person name="Aury J.M."/>
            <person name="Wincker P."/>
            <person name="Grigoriev I.V."/>
            <person name="Bonfante P."/>
            <person name="Martin F.M."/>
        </authorList>
    </citation>
    <scope>NUCLEOTIDE SEQUENCE [LARGE SCALE GENOMIC DNA]</scope>
    <source>
        <strain evidence="1 2">CCBAS932</strain>
    </source>
</reference>
<proteinExistence type="predicted"/>
<dbReference type="InParanoid" id="A0A3N4KQW6"/>
<evidence type="ECO:0000313" key="2">
    <source>
        <dbReference type="Proteomes" id="UP000277580"/>
    </source>
</evidence>
<protein>
    <submittedName>
        <fullName evidence="1">Uncharacterized protein</fullName>
    </submittedName>
</protein>
<sequence length="876" mass="99676">MTSAFSQTLDSITKTKLRVLKKQNTAFLEHKEQILQSAQAASDHQEKVKILLEGIKSWSTETKLGRDPPAYISNIEQLLLQAKYDPTLAKSCLQEWESKIIKDFEFEEVRLEYAELFGKLLMEWVESAGSTSSQASQAATSPDSESFEKIGRKEMYEQRATFESKVFTENKVDEKAILSYLQELFTSTKENKAQLELIREVVKESCKAIGSSKISQEDLKLTIEALLASDLMSNEKKDTLREFKRDEVILGEVTDVLNMHLASVFSWTWEGDNAAGFGVPVEMRRQLNQKYRVFQDEEIMQALMLEYIGMKWCELFRICFKNMFNSSAWKPCVGKLSKEHIERRKYFLQENTEEFSPKDNSETIEGHRYQSQRDSFFMAQLGTGGTIVNYDSESGGSNRDGEYLKNALETKQSLLHILRTECLLNTAIHGGFTVVRSDFSWFGPGLSHASILAVLSFFGVSSEWIKFFKTFLETPLLFAADGGSPVVRVRKCGVPISHSISTVLGEVVLFCMDYAVNQRANGMFLYRIHDDFWLWNSNPDNCAAAWKEVQAFSSLVGLSFNDEKTGSVTVGTSAEKHPELPGGDVRWGFLKFESSGRFVIDQAQVDVHIAELRLQLSAHTSVFGWIQAYNKYVAGFFINNFGTAAECFGREHVDMILSTLERIHREIFPSGSVIDYLAEKIQHRFGIQDIPAGWFYWPIALGGLEVKNPFVNQQAIRSEICEDPSKKFAEAIEKDREMYDDLKQKWDEGRVKRDDANYPHLKAEAFMAFEEYVMFREGGFKHWQETYEGLLKIAARRKANRTPEMEMGVLCLSNAVRSAPHAIGGHGGIDEYWEWILASFGDGVANKWGGLEIVRPGALPVGMMDAWKKRVLHWEQ</sequence>
<dbReference type="PANTHER" id="PTHR37015:SF2">
    <property type="entry name" value="REVERSE TRANSCRIPTASE DOMAIN-CONTAINING PROTEIN"/>
    <property type="match status" value="1"/>
</dbReference>
<keyword evidence="2" id="KW-1185">Reference proteome</keyword>
<dbReference type="OrthoDB" id="74545at2759"/>